<reference evidence="2" key="1">
    <citation type="journal article" date="2015" name="J. Biotechnol.">
        <title>The structure of the Cyberlindnera jadinii genome and its relation to Candida utilis analyzed by the occurrence of single nucleotide polymorphisms.</title>
        <authorList>
            <person name="Rupp O."/>
            <person name="Brinkrolf K."/>
            <person name="Buerth C."/>
            <person name="Kunigo M."/>
            <person name="Schneider J."/>
            <person name="Jaenicke S."/>
            <person name="Goesmann A."/>
            <person name="Puehler A."/>
            <person name="Jaeger K.-E."/>
            <person name="Ernst J.F."/>
        </authorList>
    </citation>
    <scope>NUCLEOTIDE SEQUENCE [LARGE SCALE GENOMIC DNA]</scope>
    <source>
        <strain evidence="2">ATCC 18201 / CBS 1600 / BCRC 20928 / JCM 3617 / NBRC 0987 / NRRL Y-1542</strain>
    </source>
</reference>
<proteinExistence type="predicted"/>
<accession>A0A0H5C716</accession>
<evidence type="ECO:0000313" key="2">
    <source>
        <dbReference type="Proteomes" id="UP000038830"/>
    </source>
</evidence>
<evidence type="ECO:0000313" key="1">
    <source>
        <dbReference type="EMBL" id="CEP23906.1"/>
    </source>
</evidence>
<dbReference type="Proteomes" id="UP000038830">
    <property type="component" value="Unassembled WGS sequence"/>
</dbReference>
<organism evidence="1 2">
    <name type="scientific">Cyberlindnera jadinii (strain ATCC 18201 / CBS 1600 / BCRC 20928 / JCM 3617 / NBRC 0987 / NRRL Y-1542)</name>
    <name type="common">Torula yeast</name>
    <name type="synonym">Candida utilis</name>
    <dbReference type="NCBI Taxonomy" id="983966"/>
    <lineage>
        <taxon>Eukaryota</taxon>
        <taxon>Fungi</taxon>
        <taxon>Dikarya</taxon>
        <taxon>Ascomycota</taxon>
        <taxon>Saccharomycotina</taxon>
        <taxon>Saccharomycetes</taxon>
        <taxon>Phaffomycetales</taxon>
        <taxon>Phaffomycetaceae</taxon>
        <taxon>Cyberlindnera</taxon>
    </lineage>
</organism>
<dbReference type="AlphaFoldDB" id="A0A0H5C716"/>
<gene>
    <name evidence="1" type="ORF">BN1211_4604</name>
</gene>
<sequence length="81" mass="9335">MGVRMMQVTTFCRRLAVLGEWPLTLGAARDAMSLRLQRRVCGKQNFLWRRLEPYTCPQVPDLISVGCRVMCCRVSVLLVMF</sequence>
<name>A0A0H5C716_CYBJN</name>
<protein>
    <submittedName>
        <fullName evidence="1">Uncharacterized protein</fullName>
    </submittedName>
</protein>
<dbReference type="EMBL" id="CDQK01000005">
    <property type="protein sequence ID" value="CEP23906.1"/>
    <property type="molecule type" value="Genomic_DNA"/>
</dbReference>